<protein>
    <submittedName>
        <fullName evidence="2">Uncharacterized protein</fullName>
    </submittedName>
</protein>
<keyword evidence="3" id="KW-1185">Reference proteome</keyword>
<gene>
    <name evidence="2" type="ORF">AAFF_G00030990</name>
</gene>
<dbReference type="AlphaFoldDB" id="A0AAD7S476"/>
<dbReference type="EMBL" id="JAINUG010000115">
    <property type="protein sequence ID" value="KAJ8395618.1"/>
    <property type="molecule type" value="Genomic_DNA"/>
</dbReference>
<proteinExistence type="predicted"/>
<feature type="region of interest" description="Disordered" evidence="1">
    <location>
        <begin position="41"/>
        <end position="92"/>
    </location>
</feature>
<name>A0AAD7S476_9TELE</name>
<feature type="compositionally biased region" description="Basic and acidic residues" evidence="1">
    <location>
        <begin position="41"/>
        <end position="56"/>
    </location>
</feature>
<comment type="caution">
    <text evidence="2">The sequence shown here is derived from an EMBL/GenBank/DDBJ whole genome shotgun (WGS) entry which is preliminary data.</text>
</comment>
<evidence type="ECO:0000256" key="1">
    <source>
        <dbReference type="SAM" id="MobiDB-lite"/>
    </source>
</evidence>
<evidence type="ECO:0000313" key="3">
    <source>
        <dbReference type="Proteomes" id="UP001221898"/>
    </source>
</evidence>
<reference evidence="2" key="1">
    <citation type="journal article" date="2023" name="Science">
        <title>Genome structures resolve the early diversification of teleost fishes.</title>
        <authorList>
            <person name="Parey E."/>
            <person name="Louis A."/>
            <person name="Montfort J."/>
            <person name="Bouchez O."/>
            <person name="Roques C."/>
            <person name="Iampietro C."/>
            <person name="Lluch J."/>
            <person name="Castinel A."/>
            <person name="Donnadieu C."/>
            <person name="Desvignes T."/>
            <person name="Floi Bucao C."/>
            <person name="Jouanno E."/>
            <person name="Wen M."/>
            <person name="Mejri S."/>
            <person name="Dirks R."/>
            <person name="Jansen H."/>
            <person name="Henkel C."/>
            <person name="Chen W.J."/>
            <person name="Zahm M."/>
            <person name="Cabau C."/>
            <person name="Klopp C."/>
            <person name="Thompson A.W."/>
            <person name="Robinson-Rechavi M."/>
            <person name="Braasch I."/>
            <person name="Lecointre G."/>
            <person name="Bobe J."/>
            <person name="Postlethwait J.H."/>
            <person name="Berthelot C."/>
            <person name="Roest Crollius H."/>
            <person name="Guiguen Y."/>
        </authorList>
    </citation>
    <scope>NUCLEOTIDE SEQUENCE</scope>
    <source>
        <strain evidence="2">NC1722</strain>
    </source>
</reference>
<organism evidence="2 3">
    <name type="scientific">Aldrovandia affinis</name>
    <dbReference type="NCBI Taxonomy" id="143900"/>
    <lineage>
        <taxon>Eukaryota</taxon>
        <taxon>Metazoa</taxon>
        <taxon>Chordata</taxon>
        <taxon>Craniata</taxon>
        <taxon>Vertebrata</taxon>
        <taxon>Euteleostomi</taxon>
        <taxon>Actinopterygii</taxon>
        <taxon>Neopterygii</taxon>
        <taxon>Teleostei</taxon>
        <taxon>Notacanthiformes</taxon>
        <taxon>Halosauridae</taxon>
        <taxon>Aldrovandia</taxon>
    </lineage>
</organism>
<evidence type="ECO:0000313" key="2">
    <source>
        <dbReference type="EMBL" id="KAJ8395618.1"/>
    </source>
</evidence>
<accession>A0AAD7S476</accession>
<dbReference type="Proteomes" id="UP001221898">
    <property type="component" value="Unassembled WGS sequence"/>
</dbReference>
<sequence>MSFPLLPFPRYSSDEGFKVPLAHLHGELTALFPVGGSPVCEARERETRREASDRPWKSMPFPPGSAARESPPVPKSRGQKRDNPAAVAQSSQLDPRRVAAFRLHTIPAGPGVFVLSDLAFSLGQFQARC</sequence>